<sequence>MTIYMANNPFHSKTGRQLWGIFEIGSSIVGIVRFCPAMPEDRKECSLADFEKACVLDDGVCPALWPMEERPNGTSGGEVWIRIPVLQNLLGNTEMIFRRNGDGTVSLRGTFMWYCEEVPIIGIKKGIGKPRSIVAPTVNRAWDAYASQDYFGVGGTRLSEIYDPVAEEEEEERARHGPYSWIRPAYPPDGIPDYIEERPTWAWDVAGEWVVESAPLRTELGIPATADLTISVRIEEIDPVADEKQTTVEFSMGEDKRLRMKGLMIVKERPLAFEATRVMEQKYTNGNEATAGSTWQRYNKSKTDSGASTAS</sequence>
<evidence type="ECO:0000313" key="3">
    <source>
        <dbReference type="Proteomes" id="UP000664132"/>
    </source>
</evidence>
<comment type="caution">
    <text evidence="2">The sequence shown here is derived from an EMBL/GenBank/DDBJ whole genome shotgun (WGS) entry which is preliminary data.</text>
</comment>
<dbReference type="AlphaFoldDB" id="A0A8H7TDL4"/>
<keyword evidence="3" id="KW-1185">Reference proteome</keyword>
<accession>A0A8H7TDL4</accession>
<evidence type="ECO:0000313" key="2">
    <source>
        <dbReference type="EMBL" id="KAG4417257.1"/>
    </source>
</evidence>
<reference evidence="2" key="1">
    <citation type="submission" date="2021-02" db="EMBL/GenBank/DDBJ databases">
        <title>Genome sequence Cadophora malorum strain M34.</title>
        <authorList>
            <person name="Stefanovic E."/>
            <person name="Vu D."/>
            <person name="Scully C."/>
            <person name="Dijksterhuis J."/>
            <person name="Roader J."/>
            <person name="Houbraken J."/>
        </authorList>
    </citation>
    <scope>NUCLEOTIDE SEQUENCE</scope>
    <source>
        <strain evidence="2">M34</strain>
    </source>
</reference>
<evidence type="ECO:0000256" key="1">
    <source>
        <dbReference type="SAM" id="MobiDB-lite"/>
    </source>
</evidence>
<dbReference type="Proteomes" id="UP000664132">
    <property type="component" value="Unassembled WGS sequence"/>
</dbReference>
<organism evidence="2 3">
    <name type="scientific">Cadophora malorum</name>
    <dbReference type="NCBI Taxonomy" id="108018"/>
    <lineage>
        <taxon>Eukaryota</taxon>
        <taxon>Fungi</taxon>
        <taxon>Dikarya</taxon>
        <taxon>Ascomycota</taxon>
        <taxon>Pezizomycotina</taxon>
        <taxon>Leotiomycetes</taxon>
        <taxon>Helotiales</taxon>
        <taxon>Ploettnerulaceae</taxon>
        <taxon>Cadophora</taxon>
    </lineage>
</organism>
<feature type="region of interest" description="Disordered" evidence="1">
    <location>
        <begin position="283"/>
        <end position="311"/>
    </location>
</feature>
<proteinExistence type="predicted"/>
<protein>
    <submittedName>
        <fullName evidence="2">Uncharacterized protein</fullName>
    </submittedName>
</protein>
<gene>
    <name evidence="2" type="ORF">IFR04_009627</name>
</gene>
<dbReference type="OrthoDB" id="3522589at2759"/>
<dbReference type="EMBL" id="JAFJYH010000160">
    <property type="protein sequence ID" value="KAG4417257.1"/>
    <property type="molecule type" value="Genomic_DNA"/>
</dbReference>
<name>A0A8H7TDL4_9HELO</name>